<keyword evidence="6 12" id="KW-0547">Nucleotide-binding</keyword>
<evidence type="ECO:0000256" key="6">
    <source>
        <dbReference type="ARBA" id="ARBA00022741"/>
    </source>
</evidence>
<dbReference type="HAMAP" id="MF_00741">
    <property type="entry name" value="AIRS"/>
    <property type="match status" value="1"/>
</dbReference>
<dbReference type="GO" id="GO:0046084">
    <property type="term" value="P:adenine biosynthetic process"/>
    <property type="evidence" value="ECO:0007669"/>
    <property type="project" value="TreeGrafter"/>
</dbReference>
<comment type="catalytic activity">
    <reaction evidence="11 12">
        <text>2-formamido-N(1)-(5-O-phospho-beta-D-ribosyl)acetamidine + ATP = 5-amino-1-(5-phospho-beta-D-ribosyl)imidazole + ADP + phosphate + H(+)</text>
        <dbReference type="Rhea" id="RHEA:23032"/>
        <dbReference type="ChEBI" id="CHEBI:15378"/>
        <dbReference type="ChEBI" id="CHEBI:30616"/>
        <dbReference type="ChEBI" id="CHEBI:43474"/>
        <dbReference type="ChEBI" id="CHEBI:137981"/>
        <dbReference type="ChEBI" id="CHEBI:147287"/>
        <dbReference type="ChEBI" id="CHEBI:456216"/>
        <dbReference type="EC" id="6.3.3.1"/>
    </reaction>
</comment>
<evidence type="ECO:0000256" key="3">
    <source>
        <dbReference type="ARBA" id="ARBA00013047"/>
    </source>
</evidence>
<feature type="domain" description="PurM-like N-terminal" evidence="13">
    <location>
        <begin position="57"/>
        <end position="165"/>
    </location>
</feature>
<evidence type="ECO:0000313" key="15">
    <source>
        <dbReference type="EMBL" id="SDS91974.1"/>
    </source>
</evidence>
<dbReference type="Gene3D" id="3.90.650.10">
    <property type="entry name" value="PurM-like C-terminal domain"/>
    <property type="match status" value="1"/>
</dbReference>
<gene>
    <name evidence="12" type="primary">purM</name>
    <name evidence="15" type="ORF">SAMN04489860_2712</name>
</gene>
<dbReference type="PANTHER" id="PTHR10520">
    <property type="entry name" value="TRIFUNCTIONAL PURINE BIOSYNTHETIC PROTEIN ADENOSINE-3-RELATED"/>
    <property type="match status" value="1"/>
</dbReference>
<evidence type="ECO:0000256" key="8">
    <source>
        <dbReference type="ARBA" id="ARBA00031908"/>
    </source>
</evidence>
<dbReference type="OrthoDB" id="9777881at2"/>
<evidence type="ECO:0000256" key="1">
    <source>
        <dbReference type="ARBA" id="ARBA00004686"/>
    </source>
</evidence>
<proteinExistence type="inferred from homology"/>
<comment type="similarity">
    <text evidence="2 12">Belongs to the AIR synthase family.</text>
</comment>
<dbReference type="UniPathway" id="UPA00074">
    <property type="reaction ID" value="UER00129"/>
</dbReference>
<dbReference type="EC" id="6.3.3.1" evidence="3 12"/>
<evidence type="ECO:0000256" key="2">
    <source>
        <dbReference type="ARBA" id="ARBA00010280"/>
    </source>
</evidence>
<comment type="subcellular location">
    <subcellularLocation>
        <location evidence="12">Cytoplasm</location>
    </subcellularLocation>
</comment>
<dbReference type="GO" id="GO:0005829">
    <property type="term" value="C:cytosol"/>
    <property type="evidence" value="ECO:0007669"/>
    <property type="project" value="TreeGrafter"/>
</dbReference>
<dbReference type="InterPro" id="IPR004733">
    <property type="entry name" value="PurM_cligase"/>
</dbReference>
<feature type="domain" description="PurM-like C-terminal" evidence="14">
    <location>
        <begin position="177"/>
        <end position="345"/>
    </location>
</feature>
<protein>
    <recommendedName>
        <fullName evidence="4 12">Phosphoribosylformylglycinamidine cyclo-ligase</fullName>
        <ecNumber evidence="3 12">6.3.3.1</ecNumber>
    </recommendedName>
    <alternativeName>
        <fullName evidence="9 12">AIR synthase</fullName>
    </alternativeName>
    <alternativeName>
        <fullName evidence="10 12">AIRS</fullName>
    </alternativeName>
    <alternativeName>
        <fullName evidence="8 12">Phosphoribosyl-aminoimidazole synthetase</fullName>
    </alternativeName>
</protein>
<evidence type="ECO:0000256" key="12">
    <source>
        <dbReference type="HAMAP-Rule" id="MF_00741"/>
    </source>
</evidence>
<dbReference type="STRING" id="545619.SAMN04489860_2712"/>
<dbReference type="CDD" id="cd02196">
    <property type="entry name" value="PurM"/>
    <property type="match status" value="1"/>
</dbReference>
<dbReference type="InterPro" id="IPR036921">
    <property type="entry name" value="PurM-like_N_sf"/>
</dbReference>
<dbReference type="NCBIfam" id="TIGR00878">
    <property type="entry name" value="purM"/>
    <property type="match status" value="1"/>
</dbReference>
<dbReference type="GO" id="GO:0006189">
    <property type="term" value="P:'de novo' IMP biosynthetic process"/>
    <property type="evidence" value="ECO:0007669"/>
    <property type="project" value="UniProtKB-UniRule"/>
</dbReference>
<dbReference type="InterPro" id="IPR036676">
    <property type="entry name" value="PurM-like_C_sf"/>
</dbReference>
<dbReference type="GO" id="GO:0005524">
    <property type="term" value="F:ATP binding"/>
    <property type="evidence" value="ECO:0007669"/>
    <property type="project" value="UniProtKB-KW"/>
</dbReference>
<dbReference type="GO" id="GO:0004637">
    <property type="term" value="F:phosphoribosylamine-glycine ligase activity"/>
    <property type="evidence" value="ECO:0007669"/>
    <property type="project" value="TreeGrafter"/>
</dbReference>
<evidence type="ECO:0000256" key="11">
    <source>
        <dbReference type="ARBA" id="ARBA00049057"/>
    </source>
</evidence>
<keyword evidence="12" id="KW-0658">Purine biosynthesis</keyword>
<dbReference type="GO" id="GO:0004641">
    <property type="term" value="F:phosphoribosylformylglycinamidine cyclo-ligase activity"/>
    <property type="evidence" value="ECO:0007669"/>
    <property type="project" value="UniProtKB-UniRule"/>
</dbReference>
<keyword evidence="7 12" id="KW-0067">ATP-binding</keyword>
<dbReference type="Gene3D" id="3.30.1330.10">
    <property type="entry name" value="PurM-like, N-terminal domain"/>
    <property type="match status" value="1"/>
</dbReference>
<dbReference type="eggNOG" id="COG0150">
    <property type="taxonomic scope" value="Bacteria"/>
</dbReference>
<dbReference type="Pfam" id="PF00586">
    <property type="entry name" value="AIRS"/>
    <property type="match status" value="1"/>
</dbReference>
<evidence type="ECO:0000256" key="4">
    <source>
        <dbReference type="ARBA" id="ARBA00020367"/>
    </source>
</evidence>
<keyword evidence="12" id="KW-0963">Cytoplasm</keyword>
<dbReference type="InterPro" id="IPR016188">
    <property type="entry name" value="PurM-like_N"/>
</dbReference>
<dbReference type="Pfam" id="PF02769">
    <property type="entry name" value="AIRS_C"/>
    <property type="match status" value="1"/>
</dbReference>
<dbReference type="SUPFAM" id="SSF55326">
    <property type="entry name" value="PurM N-terminal domain-like"/>
    <property type="match status" value="1"/>
</dbReference>
<evidence type="ECO:0000256" key="5">
    <source>
        <dbReference type="ARBA" id="ARBA00022598"/>
    </source>
</evidence>
<organism evidence="15 16">
    <name type="scientific">Paraoerskovia marina</name>
    <dbReference type="NCBI Taxonomy" id="545619"/>
    <lineage>
        <taxon>Bacteria</taxon>
        <taxon>Bacillati</taxon>
        <taxon>Actinomycetota</taxon>
        <taxon>Actinomycetes</taxon>
        <taxon>Micrococcales</taxon>
        <taxon>Cellulomonadaceae</taxon>
        <taxon>Paraoerskovia</taxon>
    </lineage>
</organism>
<dbReference type="EMBL" id="LT629776">
    <property type="protein sequence ID" value="SDS91974.1"/>
    <property type="molecule type" value="Genomic_DNA"/>
</dbReference>
<keyword evidence="5 12" id="KW-0436">Ligase</keyword>
<keyword evidence="16" id="KW-1185">Reference proteome</keyword>
<dbReference type="PANTHER" id="PTHR10520:SF12">
    <property type="entry name" value="TRIFUNCTIONAL PURINE BIOSYNTHETIC PROTEIN ADENOSINE-3"/>
    <property type="match status" value="1"/>
</dbReference>
<evidence type="ECO:0000259" key="14">
    <source>
        <dbReference type="Pfam" id="PF02769"/>
    </source>
</evidence>
<evidence type="ECO:0000259" key="13">
    <source>
        <dbReference type="Pfam" id="PF00586"/>
    </source>
</evidence>
<dbReference type="RefSeq" id="WP_083372827.1">
    <property type="nucleotide sequence ID" value="NZ_LT629776.1"/>
</dbReference>
<reference evidence="15 16" key="1">
    <citation type="submission" date="2016-10" db="EMBL/GenBank/DDBJ databases">
        <authorList>
            <person name="de Groot N.N."/>
        </authorList>
    </citation>
    <scope>NUCLEOTIDE SEQUENCE [LARGE SCALE GENOMIC DNA]</scope>
    <source>
        <strain evidence="15 16">DSM 22126</strain>
    </source>
</reference>
<dbReference type="InterPro" id="IPR010918">
    <property type="entry name" value="PurM-like_C_dom"/>
</dbReference>
<evidence type="ECO:0000313" key="16">
    <source>
        <dbReference type="Proteomes" id="UP000185663"/>
    </source>
</evidence>
<dbReference type="SUPFAM" id="SSF56042">
    <property type="entry name" value="PurM C-terminal domain-like"/>
    <property type="match status" value="1"/>
</dbReference>
<evidence type="ECO:0000256" key="7">
    <source>
        <dbReference type="ARBA" id="ARBA00022840"/>
    </source>
</evidence>
<dbReference type="AlphaFoldDB" id="A0A1H1W4L1"/>
<dbReference type="Proteomes" id="UP000185663">
    <property type="component" value="Chromosome I"/>
</dbReference>
<evidence type="ECO:0000256" key="9">
    <source>
        <dbReference type="ARBA" id="ARBA00032931"/>
    </source>
</evidence>
<sequence>MTNEGLTYAATGVDTEAGDRAVELMKDAVQRTHGPQVLGGVGGFAGLYDAQALTRYRKPLLATSTDGVGTKVAIAQAMDVHDTIGFDLVGMVVDDIVVVGAEPLFMTDYIACGKVHPERIADVVRGIAAACEVAGTALVGGETAEHPGLLGEDEYDVAGAATGVVEADQLLGPDRVRAGDVLIGLASSGIHSNGYSLVRGVINRAGWSLDRHVEEFGRTLGEELLEPTRVYASDCLALARDEAAEVHAYTHVTGGGLAANLARVLPAGLVGVVDRASWSVPPVFLVMQELGGVPRTDLENTLNLGVGMVAVVGADGVDAALARCAALGLPAWVLGQVEDLGDGAVSDGDLVAGTKGVQAGAVRLVNDYRA</sequence>
<accession>A0A1H1W4L1</accession>
<name>A0A1H1W4L1_9CELL</name>
<evidence type="ECO:0000256" key="10">
    <source>
        <dbReference type="ARBA" id="ARBA00033093"/>
    </source>
</evidence>
<dbReference type="FunFam" id="3.30.1330.10:FF:000001">
    <property type="entry name" value="Phosphoribosylformylglycinamidine cyclo-ligase"/>
    <property type="match status" value="1"/>
</dbReference>
<comment type="pathway">
    <text evidence="1 12">Purine metabolism; IMP biosynthesis via de novo pathway; 5-amino-1-(5-phospho-D-ribosyl)imidazole from N(2)-formyl-N(1)-(5-phospho-D-ribosyl)glycinamide: step 2/2.</text>
</comment>